<dbReference type="AlphaFoldDB" id="A0A011VTL9"/>
<proteinExistence type="predicted"/>
<dbReference type="InterPro" id="IPR055629">
    <property type="entry name" value="DUF7205"/>
</dbReference>
<evidence type="ECO:0000313" key="1">
    <source>
        <dbReference type="EMBL" id="EXM38586.1"/>
    </source>
</evidence>
<dbReference type="EMBL" id="JEOB01000004">
    <property type="protein sequence ID" value="EXM38586.1"/>
    <property type="molecule type" value="Genomic_DNA"/>
</dbReference>
<sequence length="73" mass="8587">MVIKDYFGNEINIGDTVIYIERDHYYTAVVTGFTNRKSEKEIIEYVTFHSYIRDGHRQGWTLIDITALGIEKK</sequence>
<name>A0A011VTL9_RUMAL</name>
<reference evidence="1 2" key="1">
    <citation type="submission" date="2013-06" db="EMBL/GenBank/DDBJ databases">
        <title>Rumen cellulosomics: divergent fiber-degrading strategies revealed by comparative genome-wide analysis of six Ruminococcal strains.</title>
        <authorList>
            <person name="Dassa B."/>
            <person name="Borovok I."/>
            <person name="Lamed R."/>
            <person name="Flint H."/>
            <person name="Yeoman C.J."/>
            <person name="White B."/>
            <person name="Bayer E.A."/>
        </authorList>
    </citation>
    <scope>NUCLEOTIDE SEQUENCE [LARGE SCALE GENOMIC DNA]</scope>
    <source>
        <strain evidence="1 2">SY3</strain>
    </source>
</reference>
<dbReference type="Pfam" id="PF23835">
    <property type="entry name" value="DUF7205"/>
    <property type="match status" value="1"/>
</dbReference>
<protein>
    <submittedName>
        <fullName evidence="1">Uncharacterized protein</fullName>
    </submittedName>
</protein>
<comment type="caution">
    <text evidence="1">The sequence shown here is derived from an EMBL/GenBank/DDBJ whole genome shotgun (WGS) entry which is preliminary data.</text>
</comment>
<keyword evidence="2" id="KW-1185">Reference proteome</keyword>
<gene>
    <name evidence="1" type="ORF">RASY3_14890</name>
</gene>
<accession>A0A011VTL9</accession>
<dbReference type="RefSeq" id="WP_037289467.1">
    <property type="nucleotide sequence ID" value="NZ_JEOB01000004.1"/>
</dbReference>
<evidence type="ECO:0000313" key="2">
    <source>
        <dbReference type="Proteomes" id="UP000021369"/>
    </source>
</evidence>
<dbReference type="Proteomes" id="UP000021369">
    <property type="component" value="Unassembled WGS sequence"/>
</dbReference>
<organism evidence="1 2">
    <name type="scientific">Ruminococcus albus SY3</name>
    <dbReference type="NCBI Taxonomy" id="1341156"/>
    <lineage>
        <taxon>Bacteria</taxon>
        <taxon>Bacillati</taxon>
        <taxon>Bacillota</taxon>
        <taxon>Clostridia</taxon>
        <taxon>Eubacteriales</taxon>
        <taxon>Oscillospiraceae</taxon>
        <taxon>Ruminococcus</taxon>
    </lineage>
</organism>